<evidence type="ECO:0000313" key="3">
    <source>
        <dbReference type="EMBL" id="OGC27688.1"/>
    </source>
</evidence>
<accession>A0A1F4T4Q4</accession>
<organism evidence="3 4">
    <name type="scientific">candidate division WOR-1 bacterium RIFOXYC12_FULL_54_18</name>
    <dbReference type="NCBI Taxonomy" id="1802584"/>
    <lineage>
        <taxon>Bacteria</taxon>
        <taxon>Bacillati</taxon>
        <taxon>Saganbacteria</taxon>
    </lineage>
</organism>
<evidence type="ECO:0000313" key="4">
    <source>
        <dbReference type="Proteomes" id="UP000178602"/>
    </source>
</evidence>
<dbReference type="Gene3D" id="3.40.190.10">
    <property type="entry name" value="Periplasmic binding protein-like II"/>
    <property type="match status" value="2"/>
</dbReference>
<dbReference type="PANTHER" id="PTHR37945:SF1">
    <property type="entry name" value="EXTRACELLULAR TUNGSTATE BINDING PROTEIN"/>
    <property type="match status" value="1"/>
</dbReference>
<dbReference type="InterPro" id="IPR024370">
    <property type="entry name" value="PBP_domain"/>
</dbReference>
<dbReference type="Proteomes" id="UP000178602">
    <property type="component" value="Unassembled WGS sequence"/>
</dbReference>
<feature type="domain" description="PBP" evidence="2">
    <location>
        <begin position="22"/>
        <end position="244"/>
    </location>
</feature>
<gene>
    <name evidence="3" type="ORF">A3K49_01565</name>
</gene>
<evidence type="ECO:0000256" key="1">
    <source>
        <dbReference type="SAM" id="SignalP"/>
    </source>
</evidence>
<dbReference type="InterPro" id="IPR052738">
    <property type="entry name" value="ABC-Tungstate_binding"/>
</dbReference>
<dbReference type="SUPFAM" id="SSF53850">
    <property type="entry name" value="Periplasmic binding protein-like II"/>
    <property type="match status" value="1"/>
</dbReference>
<feature type="signal peptide" evidence="1">
    <location>
        <begin position="1"/>
        <end position="21"/>
    </location>
</feature>
<name>A0A1F4T4Q4_UNCSA</name>
<dbReference type="Pfam" id="PF12849">
    <property type="entry name" value="PBP_like_2"/>
    <property type="match status" value="1"/>
</dbReference>
<feature type="chain" id="PRO_5009514454" evidence="1">
    <location>
        <begin position="22"/>
        <end position="269"/>
    </location>
</feature>
<evidence type="ECO:0000259" key="2">
    <source>
        <dbReference type="Pfam" id="PF12849"/>
    </source>
</evidence>
<keyword evidence="1" id="KW-0732">Signal</keyword>
<comment type="caution">
    <text evidence="3">The sequence shown here is derived from an EMBL/GenBank/DDBJ whole genome shotgun (WGS) entry which is preliminary data.</text>
</comment>
<dbReference type="EMBL" id="MEUG01000001">
    <property type="protein sequence ID" value="OGC27688.1"/>
    <property type="molecule type" value="Genomic_DNA"/>
</dbReference>
<sequence>MFKKLVACGLLAFTLFSASFAGSNSIILATTTSTVDSGLLDVLLPIFEKQSGCQVKPIGVGSGMAMEMGRRGKADVLLVHSPKDEVKLVQDGFGLNRRAVMHNDFILLGPPNDPARARLAKTVGEAFKKISESGSLFISRGDRSGTHAKELSIWPYSKAQLSNLWYLESGQGMGATLLIADQKRAYTLADRATYLSFKERLKLVIIAEGDQLLLNPYHVIEVNPEKWPEINSAGGKAFADFMVAPATQKKIAEFGREKYRQSLFFPDAK</sequence>
<proteinExistence type="predicted"/>
<dbReference type="PANTHER" id="PTHR37945">
    <property type="entry name" value="EXTRACELLULAR TUNGSTATE BINDING PROTEIN"/>
    <property type="match status" value="1"/>
</dbReference>
<reference evidence="3 4" key="1">
    <citation type="journal article" date="2016" name="Nat. Commun.">
        <title>Thousands of microbial genomes shed light on interconnected biogeochemical processes in an aquifer system.</title>
        <authorList>
            <person name="Anantharaman K."/>
            <person name="Brown C.T."/>
            <person name="Hug L.A."/>
            <person name="Sharon I."/>
            <person name="Castelle C.J."/>
            <person name="Probst A.J."/>
            <person name="Thomas B.C."/>
            <person name="Singh A."/>
            <person name="Wilkins M.J."/>
            <person name="Karaoz U."/>
            <person name="Brodie E.L."/>
            <person name="Williams K.H."/>
            <person name="Hubbard S.S."/>
            <person name="Banfield J.F."/>
        </authorList>
    </citation>
    <scope>NUCLEOTIDE SEQUENCE [LARGE SCALE GENOMIC DNA]</scope>
</reference>
<dbReference type="AlphaFoldDB" id="A0A1F4T4Q4"/>
<protein>
    <submittedName>
        <fullName evidence="3">Tungsten ABC transporter substrate-binding protein</fullName>
    </submittedName>
</protein>